<dbReference type="EMBL" id="LFZN01000043">
    <property type="protein sequence ID" value="KXT02354.1"/>
    <property type="molecule type" value="Genomic_DNA"/>
</dbReference>
<evidence type="ECO:0000313" key="2">
    <source>
        <dbReference type="Proteomes" id="UP000070133"/>
    </source>
</evidence>
<accession>A0A139HIP4</accession>
<evidence type="ECO:0000313" key="1">
    <source>
        <dbReference type="EMBL" id="KXT02354.1"/>
    </source>
</evidence>
<comment type="caution">
    <text evidence="1">The sequence shown here is derived from an EMBL/GenBank/DDBJ whole genome shotgun (WGS) entry which is preliminary data.</text>
</comment>
<name>A0A139HIP4_9PEZI</name>
<protein>
    <submittedName>
        <fullName evidence="1">Uncharacterized protein</fullName>
    </submittedName>
</protein>
<dbReference type="Proteomes" id="UP000070133">
    <property type="component" value="Unassembled WGS sequence"/>
</dbReference>
<sequence length="143" mass="16303">MSDPVPKPYRVFFRLVDPTLSPFGLIMHLQSDRILPKYALGPSMPPATETRLPYMPWHRISARCYSQSKTKRDSGMVWNCLQATNLIELAMLAGFYRALSSTGRMDVSTWRIEEWNNIMINNFVAVIRTQSVLGVGLPKIKEA</sequence>
<dbReference type="AlphaFoldDB" id="A0A139HIP4"/>
<keyword evidence="2" id="KW-1185">Reference proteome</keyword>
<gene>
    <name evidence="1" type="ORF">AC578_256</name>
</gene>
<reference evidence="1 2" key="1">
    <citation type="submission" date="2015-07" db="EMBL/GenBank/DDBJ databases">
        <title>Comparative genomics of the Sigatoka disease complex on banana suggests a link between parallel evolutionary changes in Pseudocercospora fijiensis and Pseudocercospora eumusae and increased virulence on the banana host.</title>
        <authorList>
            <person name="Chang T.-C."/>
            <person name="Salvucci A."/>
            <person name="Crous P.W."/>
            <person name="Stergiopoulos I."/>
        </authorList>
    </citation>
    <scope>NUCLEOTIDE SEQUENCE [LARGE SCALE GENOMIC DNA]</scope>
    <source>
        <strain evidence="1 2">CBS 114824</strain>
    </source>
</reference>
<organism evidence="1 2">
    <name type="scientific">Pseudocercospora eumusae</name>
    <dbReference type="NCBI Taxonomy" id="321146"/>
    <lineage>
        <taxon>Eukaryota</taxon>
        <taxon>Fungi</taxon>
        <taxon>Dikarya</taxon>
        <taxon>Ascomycota</taxon>
        <taxon>Pezizomycotina</taxon>
        <taxon>Dothideomycetes</taxon>
        <taxon>Dothideomycetidae</taxon>
        <taxon>Mycosphaerellales</taxon>
        <taxon>Mycosphaerellaceae</taxon>
        <taxon>Pseudocercospora</taxon>
    </lineage>
</organism>
<proteinExistence type="predicted"/>
<dbReference type="OrthoDB" id="5313995at2759"/>